<evidence type="ECO:0000313" key="1">
    <source>
        <dbReference type="EMBL" id="KKN01853.1"/>
    </source>
</evidence>
<sequence>MSALLPYCALLALFAMMLYARHLMTSFWIWIEKRADDD</sequence>
<comment type="caution">
    <text evidence="1">The sequence shown here is derived from an EMBL/GenBank/DDBJ whole genome shotgun (WGS) entry which is preliminary data.</text>
</comment>
<organism evidence="1">
    <name type="scientific">marine sediment metagenome</name>
    <dbReference type="NCBI Taxonomy" id="412755"/>
    <lineage>
        <taxon>unclassified sequences</taxon>
        <taxon>metagenomes</taxon>
        <taxon>ecological metagenomes</taxon>
    </lineage>
</organism>
<protein>
    <submittedName>
        <fullName evidence="1">Uncharacterized protein</fullName>
    </submittedName>
</protein>
<gene>
    <name evidence="1" type="ORF">LCGC14_1123500</name>
</gene>
<reference evidence="1" key="1">
    <citation type="journal article" date="2015" name="Nature">
        <title>Complex archaea that bridge the gap between prokaryotes and eukaryotes.</title>
        <authorList>
            <person name="Spang A."/>
            <person name="Saw J.H."/>
            <person name="Jorgensen S.L."/>
            <person name="Zaremba-Niedzwiedzka K."/>
            <person name="Martijn J."/>
            <person name="Lind A.E."/>
            <person name="van Eijk R."/>
            <person name="Schleper C."/>
            <person name="Guy L."/>
            <person name="Ettema T.J."/>
        </authorList>
    </citation>
    <scope>NUCLEOTIDE SEQUENCE</scope>
</reference>
<dbReference type="AlphaFoldDB" id="A0A0F9Q946"/>
<dbReference type="EMBL" id="LAZR01005215">
    <property type="protein sequence ID" value="KKN01853.1"/>
    <property type="molecule type" value="Genomic_DNA"/>
</dbReference>
<accession>A0A0F9Q946</accession>
<proteinExistence type="predicted"/>
<name>A0A0F9Q946_9ZZZZ</name>